<comment type="caution">
    <text evidence="2">The sequence shown here is derived from an EMBL/GenBank/DDBJ whole genome shotgun (WGS) entry which is preliminary data.</text>
</comment>
<name>A0A5C6AQ09_9BACT</name>
<dbReference type="Pfam" id="PF01312">
    <property type="entry name" value="Bac_export_2"/>
    <property type="match status" value="1"/>
</dbReference>
<comment type="similarity">
    <text evidence="1">Belongs to the type III secretion exporter family.</text>
</comment>
<dbReference type="RefSeq" id="WP_146577214.1">
    <property type="nucleotide sequence ID" value="NZ_SJPM01000002.1"/>
</dbReference>
<evidence type="ECO:0000313" key="3">
    <source>
        <dbReference type="Proteomes" id="UP000316213"/>
    </source>
</evidence>
<dbReference type="SUPFAM" id="SSF160544">
    <property type="entry name" value="EscU C-terminal domain-like"/>
    <property type="match status" value="1"/>
</dbReference>
<proteinExistence type="inferred from homology"/>
<keyword evidence="2" id="KW-0969">Cilium</keyword>
<keyword evidence="2" id="KW-0966">Cell projection</keyword>
<dbReference type="InterPro" id="IPR029025">
    <property type="entry name" value="T3SS_substrate_exporter_C"/>
</dbReference>
<dbReference type="GO" id="GO:0009306">
    <property type="term" value="P:protein secretion"/>
    <property type="evidence" value="ECO:0007669"/>
    <property type="project" value="InterPro"/>
</dbReference>
<evidence type="ECO:0000313" key="2">
    <source>
        <dbReference type="EMBL" id="TWU02035.1"/>
    </source>
</evidence>
<keyword evidence="2" id="KW-0282">Flagellum</keyword>
<keyword evidence="3" id="KW-1185">Reference proteome</keyword>
<sequence>MADVIVSHPTELAIAIKYNPQSKPAPIAVAVGAVVIAQKTRRKELEHGIPFAEVLRCVFQLQGKSIPQAQQAA</sequence>
<dbReference type="InterPro" id="IPR006135">
    <property type="entry name" value="T3SS_substrate_exporter"/>
</dbReference>
<evidence type="ECO:0000256" key="1">
    <source>
        <dbReference type="ARBA" id="ARBA00010690"/>
    </source>
</evidence>
<gene>
    <name evidence="2" type="primary">flhB_2</name>
    <name evidence="2" type="ORF">Pla100_17710</name>
</gene>
<accession>A0A5C6AQ09</accession>
<dbReference type="GO" id="GO:0016020">
    <property type="term" value="C:membrane"/>
    <property type="evidence" value="ECO:0007669"/>
    <property type="project" value="InterPro"/>
</dbReference>
<dbReference type="Proteomes" id="UP000316213">
    <property type="component" value="Unassembled WGS sequence"/>
</dbReference>
<dbReference type="EMBL" id="SJPM01000002">
    <property type="protein sequence ID" value="TWU02035.1"/>
    <property type="molecule type" value="Genomic_DNA"/>
</dbReference>
<dbReference type="OrthoDB" id="9807950at2"/>
<dbReference type="AlphaFoldDB" id="A0A5C6AQ09"/>
<dbReference type="Gene3D" id="3.40.1690.10">
    <property type="entry name" value="secretion proteins EscU"/>
    <property type="match status" value="1"/>
</dbReference>
<protein>
    <submittedName>
        <fullName evidence="2">Flagellar biosynthetic protein FlhB</fullName>
    </submittedName>
</protein>
<reference evidence="2 3" key="1">
    <citation type="submission" date="2019-02" db="EMBL/GenBank/DDBJ databases">
        <title>Deep-cultivation of Planctomycetes and their phenomic and genomic characterization uncovers novel biology.</title>
        <authorList>
            <person name="Wiegand S."/>
            <person name="Jogler M."/>
            <person name="Boedeker C."/>
            <person name="Pinto D."/>
            <person name="Vollmers J."/>
            <person name="Rivas-Marin E."/>
            <person name="Kohn T."/>
            <person name="Peeters S.H."/>
            <person name="Heuer A."/>
            <person name="Rast P."/>
            <person name="Oberbeckmann S."/>
            <person name="Bunk B."/>
            <person name="Jeske O."/>
            <person name="Meyerdierks A."/>
            <person name="Storesund J.E."/>
            <person name="Kallscheuer N."/>
            <person name="Luecker S."/>
            <person name="Lage O.M."/>
            <person name="Pohl T."/>
            <person name="Merkel B.J."/>
            <person name="Hornburger P."/>
            <person name="Mueller R.-W."/>
            <person name="Bruemmer F."/>
            <person name="Labrenz M."/>
            <person name="Spormann A.M."/>
            <person name="Op Den Camp H."/>
            <person name="Overmann J."/>
            <person name="Amann R."/>
            <person name="Jetten M.S.M."/>
            <person name="Mascher T."/>
            <person name="Medema M.H."/>
            <person name="Devos D.P."/>
            <person name="Kaster A.-K."/>
            <person name="Ovreas L."/>
            <person name="Rohde M."/>
            <person name="Galperin M.Y."/>
            <person name="Jogler C."/>
        </authorList>
    </citation>
    <scope>NUCLEOTIDE SEQUENCE [LARGE SCALE GENOMIC DNA]</scope>
    <source>
        <strain evidence="2 3">Pla100</strain>
    </source>
</reference>
<organism evidence="2 3">
    <name type="scientific">Neorhodopirellula pilleata</name>
    <dbReference type="NCBI Taxonomy" id="2714738"/>
    <lineage>
        <taxon>Bacteria</taxon>
        <taxon>Pseudomonadati</taxon>
        <taxon>Planctomycetota</taxon>
        <taxon>Planctomycetia</taxon>
        <taxon>Pirellulales</taxon>
        <taxon>Pirellulaceae</taxon>
        <taxon>Neorhodopirellula</taxon>
    </lineage>
</organism>